<feature type="region of interest" description="Disordered" evidence="1">
    <location>
        <begin position="21"/>
        <end position="112"/>
    </location>
</feature>
<evidence type="ECO:0000313" key="3">
    <source>
        <dbReference type="Proteomes" id="UP000792457"/>
    </source>
</evidence>
<proteinExistence type="predicted"/>
<accession>A0A8K0KQS8</accession>
<sequence>MQQGEEKELRSALYQRIAGSFKGPATHGFDKRKITARSIPEIKTEEYKENESHVQPSSTHQSTKERIDDGLQESLKSRGRQVMAVTSRGTKAEEYNQEDDHIPPPSAKTMEEDASQIVRWKKKNRKETEKNNLRITLPSVGMQVWFSPELAQMREKLVSLHHRSKLTQNSKLKTAYKDFKKDYSKQLLLAKNKFNAEFINTATNKSKAAWMLIKQEISSNIPHDIPIRPNILNNQFVTIIENILSEVQQPQCSPLTLLNNLKLSKNVFKWATPHKIIKIVKGFKSSKTRYAYGLTNELVKHVIHVIAFPLSVVFITCLQSGTFPDELEYTKTFSILKKRDPKDPDSYRPISVVPILVLVLEKTLDQSSCERELRKTLIEWGLNKRLNITFCLQSSE</sequence>
<dbReference type="AlphaFoldDB" id="A0A8K0KQS8"/>
<evidence type="ECO:0008006" key="4">
    <source>
        <dbReference type="Google" id="ProtNLM"/>
    </source>
</evidence>
<protein>
    <recommendedName>
        <fullName evidence="4">Reverse transcriptase</fullName>
    </recommendedName>
</protein>
<evidence type="ECO:0000256" key="1">
    <source>
        <dbReference type="SAM" id="MobiDB-lite"/>
    </source>
</evidence>
<dbReference type="OrthoDB" id="414730at2759"/>
<dbReference type="EMBL" id="KZ309294">
    <property type="protein sequence ID" value="KAG8238166.1"/>
    <property type="molecule type" value="Genomic_DNA"/>
</dbReference>
<comment type="caution">
    <text evidence="2">The sequence shown here is derived from an EMBL/GenBank/DDBJ whole genome shotgun (WGS) entry which is preliminary data.</text>
</comment>
<keyword evidence="3" id="KW-1185">Reference proteome</keyword>
<gene>
    <name evidence="2" type="ORF">J437_LFUL017674</name>
</gene>
<reference evidence="2" key="1">
    <citation type="submission" date="2013-04" db="EMBL/GenBank/DDBJ databases">
        <authorList>
            <person name="Qu J."/>
            <person name="Murali S.C."/>
            <person name="Bandaranaike D."/>
            <person name="Bellair M."/>
            <person name="Blankenburg K."/>
            <person name="Chao H."/>
            <person name="Dinh H."/>
            <person name="Doddapaneni H."/>
            <person name="Downs B."/>
            <person name="Dugan-Rocha S."/>
            <person name="Elkadiri S."/>
            <person name="Gnanaolivu R.D."/>
            <person name="Hernandez B."/>
            <person name="Javaid M."/>
            <person name="Jayaseelan J.C."/>
            <person name="Lee S."/>
            <person name="Li M."/>
            <person name="Ming W."/>
            <person name="Munidasa M."/>
            <person name="Muniz J."/>
            <person name="Nguyen L."/>
            <person name="Ongeri F."/>
            <person name="Osuji N."/>
            <person name="Pu L.-L."/>
            <person name="Puazo M."/>
            <person name="Qu C."/>
            <person name="Quiroz J."/>
            <person name="Raj R."/>
            <person name="Weissenberger G."/>
            <person name="Xin Y."/>
            <person name="Zou X."/>
            <person name="Han Y."/>
            <person name="Richards S."/>
            <person name="Worley K."/>
            <person name="Muzny D."/>
            <person name="Gibbs R."/>
        </authorList>
    </citation>
    <scope>NUCLEOTIDE SEQUENCE</scope>
    <source>
        <strain evidence="2">Sampled in the wild</strain>
    </source>
</reference>
<reference evidence="2" key="2">
    <citation type="submission" date="2017-10" db="EMBL/GenBank/DDBJ databases">
        <title>Ladona fulva Genome sequencing and assembly.</title>
        <authorList>
            <person name="Murali S."/>
            <person name="Richards S."/>
            <person name="Bandaranaike D."/>
            <person name="Bellair M."/>
            <person name="Blankenburg K."/>
            <person name="Chao H."/>
            <person name="Dinh H."/>
            <person name="Doddapaneni H."/>
            <person name="Dugan-Rocha S."/>
            <person name="Elkadiri S."/>
            <person name="Gnanaolivu R."/>
            <person name="Hernandez B."/>
            <person name="Skinner E."/>
            <person name="Javaid M."/>
            <person name="Lee S."/>
            <person name="Li M."/>
            <person name="Ming W."/>
            <person name="Munidasa M."/>
            <person name="Muniz J."/>
            <person name="Nguyen L."/>
            <person name="Hughes D."/>
            <person name="Osuji N."/>
            <person name="Pu L.-L."/>
            <person name="Puazo M."/>
            <person name="Qu C."/>
            <person name="Quiroz J."/>
            <person name="Raj R."/>
            <person name="Weissenberger G."/>
            <person name="Xin Y."/>
            <person name="Zou X."/>
            <person name="Han Y."/>
            <person name="Worley K."/>
            <person name="Muzny D."/>
            <person name="Gibbs R."/>
        </authorList>
    </citation>
    <scope>NUCLEOTIDE SEQUENCE</scope>
    <source>
        <strain evidence="2">Sampled in the wild</strain>
    </source>
</reference>
<feature type="compositionally biased region" description="Basic and acidic residues" evidence="1">
    <location>
        <begin position="90"/>
        <end position="102"/>
    </location>
</feature>
<name>A0A8K0KQS8_LADFU</name>
<feature type="compositionally biased region" description="Basic and acidic residues" evidence="1">
    <location>
        <begin position="40"/>
        <end position="52"/>
    </location>
</feature>
<organism evidence="2 3">
    <name type="scientific">Ladona fulva</name>
    <name type="common">Scarce chaser dragonfly</name>
    <name type="synonym">Libellula fulva</name>
    <dbReference type="NCBI Taxonomy" id="123851"/>
    <lineage>
        <taxon>Eukaryota</taxon>
        <taxon>Metazoa</taxon>
        <taxon>Ecdysozoa</taxon>
        <taxon>Arthropoda</taxon>
        <taxon>Hexapoda</taxon>
        <taxon>Insecta</taxon>
        <taxon>Pterygota</taxon>
        <taxon>Palaeoptera</taxon>
        <taxon>Odonata</taxon>
        <taxon>Epiprocta</taxon>
        <taxon>Anisoptera</taxon>
        <taxon>Libelluloidea</taxon>
        <taxon>Libellulidae</taxon>
        <taxon>Ladona</taxon>
    </lineage>
</organism>
<dbReference type="Proteomes" id="UP000792457">
    <property type="component" value="Unassembled WGS sequence"/>
</dbReference>
<evidence type="ECO:0000313" key="2">
    <source>
        <dbReference type="EMBL" id="KAG8238166.1"/>
    </source>
</evidence>